<dbReference type="EMBL" id="JAFREP010000013">
    <property type="protein sequence ID" value="MBO1319573.1"/>
    <property type="molecule type" value="Genomic_DNA"/>
</dbReference>
<feature type="transmembrane region" description="Helical" evidence="1">
    <location>
        <begin position="105"/>
        <end position="126"/>
    </location>
</feature>
<dbReference type="GO" id="GO:0016020">
    <property type="term" value="C:membrane"/>
    <property type="evidence" value="ECO:0007669"/>
    <property type="project" value="GOC"/>
</dbReference>
<keyword evidence="3" id="KW-1185">Reference proteome</keyword>
<feature type="transmembrane region" description="Helical" evidence="1">
    <location>
        <begin position="23"/>
        <end position="42"/>
    </location>
</feature>
<organism evidence="2 3">
    <name type="scientific">Acanthopleuribacter pedis</name>
    <dbReference type="NCBI Taxonomy" id="442870"/>
    <lineage>
        <taxon>Bacteria</taxon>
        <taxon>Pseudomonadati</taxon>
        <taxon>Acidobacteriota</taxon>
        <taxon>Holophagae</taxon>
        <taxon>Acanthopleuribacterales</taxon>
        <taxon>Acanthopleuribacteraceae</taxon>
        <taxon>Acanthopleuribacter</taxon>
    </lineage>
</organism>
<accession>A0A8J7U4L7</accession>
<keyword evidence="1" id="KW-0812">Transmembrane</keyword>
<dbReference type="AlphaFoldDB" id="A0A8J7U4L7"/>
<evidence type="ECO:0000313" key="2">
    <source>
        <dbReference type="EMBL" id="MBO1319573.1"/>
    </source>
</evidence>
<gene>
    <name evidence="2" type="ORF">J3U88_13945</name>
</gene>
<keyword evidence="1" id="KW-1133">Transmembrane helix</keyword>
<feature type="transmembrane region" description="Helical" evidence="1">
    <location>
        <begin position="80"/>
        <end position="98"/>
    </location>
</feature>
<sequence>MKSIDHWLEEYGESHQNPTNKTIHWVCVPLIVFSLAGLLWSIPHGYFAGILPAALDPFFNWATLFLLFALGYYFVLSKTIFLGFIPVIVVVLGGNFAIMQAGLPLFWVSLAIFVAAWIGQFIGHQIEGKKPSFFQDLQFLLIGPAWLMHFVYRRVGIAY</sequence>
<keyword evidence="1" id="KW-0472">Membrane</keyword>
<dbReference type="Pfam" id="PF06127">
    <property type="entry name" value="Mpo1-like"/>
    <property type="match status" value="1"/>
</dbReference>
<dbReference type="RefSeq" id="WP_207859479.1">
    <property type="nucleotide sequence ID" value="NZ_JAFREP010000013.1"/>
</dbReference>
<dbReference type="InterPro" id="IPR009305">
    <property type="entry name" value="Mpo1-like"/>
</dbReference>
<feature type="transmembrane region" description="Helical" evidence="1">
    <location>
        <begin position="54"/>
        <end position="74"/>
    </location>
</feature>
<evidence type="ECO:0000256" key="1">
    <source>
        <dbReference type="SAM" id="Phobius"/>
    </source>
</evidence>
<reference evidence="2" key="1">
    <citation type="submission" date="2021-03" db="EMBL/GenBank/DDBJ databases">
        <authorList>
            <person name="Wang G."/>
        </authorList>
    </citation>
    <scope>NUCLEOTIDE SEQUENCE</scope>
    <source>
        <strain evidence="2">KCTC 12899</strain>
    </source>
</reference>
<proteinExistence type="predicted"/>
<comment type="caution">
    <text evidence="2">The sequence shown here is derived from an EMBL/GenBank/DDBJ whole genome shotgun (WGS) entry which is preliminary data.</text>
</comment>
<evidence type="ECO:0000313" key="3">
    <source>
        <dbReference type="Proteomes" id="UP000664417"/>
    </source>
</evidence>
<name>A0A8J7U4L7_9BACT</name>
<protein>
    <submittedName>
        <fullName evidence="2">DUF962 domain-containing protein</fullName>
    </submittedName>
</protein>
<dbReference type="GO" id="GO:0046521">
    <property type="term" value="P:sphingoid catabolic process"/>
    <property type="evidence" value="ECO:0007669"/>
    <property type="project" value="TreeGrafter"/>
</dbReference>
<dbReference type="PANTHER" id="PTHR28026">
    <property type="entry name" value="DUF962 DOMAIN PROTEIN (AFU_ORTHOLOGUE AFUA_8G05310)"/>
    <property type="match status" value="1"/>
</dbReference>
<dbReference type="Proteomes" id="UP000664417">
    <property type="component" value="Unassembled WGS sequence"/>
</dbReference>
<dbReference type="PANTHER" id="PTHR28026:SF9">
    <property type="entry name" value="2-HYDROXY-PALMITIC ACID DIOXYGENASE MPO1"/>
    <property type="match status" value="1"/>
</dbReference>